<dbReference type="InterPro" id="IPR054052">
    <property type="entry name" value="Y16Q-like"/>
</dbReference>
<protein>
    <submittedName>
        <fullName evidence="1">Uncharacterized protein</fullName>
    </submittedName>
</protein>
<reference evidence="1 2" key="1">
    <citation type="submission" date="2018-07" db="EMBL/GenBank/DDBJ databases">
        <title>Complete sequence of phage GP4.</title>
        <authorList>
            <person name="Wang R."/>
            <person name="Tong Y."/>
            <person name="Liu H."/>
        </authorList>
    </citation>
    <scope>NUCLEOTIDE SEQUENCE [LARGE SCALE GENOMIC DNA]</scope>
</reference>
<keyword evidence="2" id="KW-1185">Reference proteome</keyword>
<proteinExistence type="predicted"/>
<dbReference type="GeneID" id="65067675"/>
<dbReference type="Proteomes" id="UP000259464">
    <property type="component" value="Segment"/>
</dbReference>
<accession>A0A345GTU6</accession>
<dbReference type="KEGG" id="vg:65067675"/>
<sequence length="71" mass="8248">MTDDQVRMIAERMDLEDRVCRLRATLRAAEQIGPLGIEYAERVRMRNQIGAMVAYHEILSERIKAFQGEPQ</sequence>
<dbReference type="EMBL" id="MH638294">
    <property type="protein sequence ID" value="AXG67710.1"/>
    <property type="molecule type" value="Genomic_DNA"/>
</dbReference>
<organism evidence="1 2">
    <name type="scientific">Ralstonia phage GP4</name>
    <dbReference type="NCBI Taxonomy" id="2282904"/>
    <lineage>
        <taxon>Viruses</taxon>
        <taxon>Duplodnaviria</taxon>
        <taxon>Heunggongvirae</taxon>
        <taxon>Uroviricota</taxon>
        <taxon>Caudoviricetes</taxon>
        <taxon>Gervaisevirus</taxon>
        <taxon>Gervaisevirus GP4</taxon>
    </lineage>
</organism>
<dbReference type="RefSeq" id="YP_010078747.1">
    <property type="nucleotide sequence ID" value="NC_054964.1"/>
</dbReference>
<evidence type="ECO:0000313" key="1">
    <source>
        <dbReference type="EMBL" id="AXG67710.1"/>
    </source>
</evidence>
<name>A0A345GTU6_9CAUD</name>
<evidence type="ECO:0000313" key="2">
    <source>
        <dbReference type="Proteomes" id="UP000259464"/>
    </source>
</evidence>
<dbReference type="Pfam" id="PF21825">
    <property type="entry name" value="crAss001_48"/>
    <property type="match status" value="1"/>
</dbReference>